<dbReference type="Pfam" id="PF22461">
    <property type="entry name" value="SLBB_2"/>
    <property type="match status" value="2"/>
</dbReference>
<dbReference type="OrthoDB" id="9815244at2"/>
<evidence type="ECO:0000256" key="6">
    <source>
        <dbReference type="ARBA" id="ARBA00022692"/>
    </source>
</evidence>
<evidence type="ECO:0000259" key="17">
    <source>
        <dbReference type="Pfam" id="PF22461"/>
    </source>
</evidence>
<evidence type="ECO:0000256" key="4">
    <source>
        <dbReference type="ARBA" id="ARBA00022452"/>
    </source>
</evidence>
<feature type="domain" description="Outer-membrane lipoprotein Wza C-terminal" evidence="16">
    <location>
        <begin position="359"/>
        <end position="382"/>
    </location>
</feature>
<dbReference type="RefSeq" id="WP_108976278.1">
    <property type="nucleotide sequence ID" value="NZ_CP022188.1"/>
</dbReference>
<keyword evidence="9" id="KW-0406">Ion transport</keyword>
<reference evidence="18 19" key="1">
    <citation type="submission" date="2017-06" db="EMBL/GenBank/DDBJ databases">
        <title>Azoarcus sp. TSNA42 complete genome sequence.</title>
        <authorList>
            <person name="Woo J.-H."/>
            <person name="Kim H.-S."/>
        </authorList>
    </citation>
    <scope>NUCLEOTIDE SEQUENCE [LARGE SCALE GENOMIC DNA]</scope>
    <source>
        <strain evidence="18 19">TSNA42</strain>
    </source>
</reference>
<proteinExistence type="inferred from homology"/>
<comment type="similarity">
    <text evidence="2">Belongs to the BexD/CtrA/VexA family.</text>
</comment>
<evidence type="ECO:0000256" key="14">
    <source>
        <dbReference type="ARBA" id="ARBA00023288"/>
    </source>
</evidence>
<dbReference type="Proteomes" id="UP000244902">
    <property type="component" value="Chromosome"/>
</dbReference>
<feature type="domain" description="SLBB" evidence="17">
    <location>
        <begin position="188"/>
        <end position="266"/>
    </location>
</feature>
<evidence type="ECO:0000256" key="8">
    <source>
        <dbReference type="ARBA" id="ARBA00023047"/>
    </source>
</evidence>
<dbReference type="Pfam" id="PF02563">
    <property type="entry name" value="Poly_export"/>
    <property type="match status" value="1"/>
</dbReference>
<protein>
    <submittedName>
        <fullName evidence="18">Sugar transporter</fullName>
    </submittedName>
</protein>
<keyword evidence="13" id="KW-0998">Cell outer membrane</keyword>
<dbReference type="InterPro" id="IPR049712">
    <property type="entry name" value="Poly_export"/>
</dbReference>
<sequence length="393" mass="42594">MGLQISLLRPGVVLGLIATLALSSCAMVPGSTASAMREQSSVQLPVKQNDELVPANVAVKAISAELIIEQQKASQLIVPAATPTPGKLTAAPVDPNTQYLDYKLGPGDIINVTVWDHPELTIPAGSYRSAEASGTLVAENGTIFYPYAGIIQVRGLTVREVRDILIKKLATYIEKVQLDVRVVTFRSKRIYVVGEVAKAGLLEINDIPMTMLEAVNRAGGFTAEADHANVLLTRAGQTYRVDLQALYESGVTSQNVRLEPGDIVNVPDRQQNKIFVLGEVSKPGSYVMNKRRSTLAEALGDAGYVNQLTSNPGWIFVMRGGTDSPQLFHLDARSPDALLLADRFPLQPRDIVYVDVADVARWNRVITNILPTATMLNTISQTQYPLFGGGQPY</sequence>
<evidence type="ECO:0000256" key="7">
    <source>
        <dbReference type="ARBA" id="ARBA00022729"/>
    </source>
</evidence>
<dbReference type="GO" id="GO:0009279">
    <property type="term" value="C:cell outer membrane"/>
    <property type="evidence" value="ECO:0007669"/>
    <property type="project" value="UniProtKB-SubCell"/>
</dbReference>
<dbReference type="GO" id="GO:0015159">
    <property type="term" value="F:polysaccharide transmembrane transporter activity"/>
    <property type="evidence" value="ECO:0007669"/>
    <property type="project" value="InterPro"/>
</dbReference>
<evidence type="ECO:0000256" key="10">
    <source>
        <dbReference type="ARBA" id="ARBA00023114"/>
    </source>
</evidence>
<feature type="domain" description="Polysaccharide export protein N-terminal" evidence="15">
    <location>
        <begin position="101"/>
        <end position="182"/>
    </location>
</feature>
<dbReference type="EMBL" id="CP022188">
    <property type="protein sequence ID" value="AWI81677.1"/>
    <property type="molecule type" value="Genomic_DNA"/>
</dbReference>
<dbReference type="InterPro" id="IPR054765">
    <property type="entry name" value="SLBB_dom"/>
</dbReference>
<dbReference type="GO" id="GO:0046930">
    <property type="term" value="C:pore complex"/>
    <property type="evidence" value="ECO:0007669"/>
    <property type="project" value="UniProtKB-KW"/>
</dbReference>
<dbReference type="GO" id="GO:0015288">
    <property type="term" value="F:porin activity"/>
    <property type="evidence" value="ECO:0007669"/>
    <property type="project" value="UniProtKB-KW"/>
</dbReference>
<dbReference type="Pfam" id="PF18412">
    <property type="entry name" value="Wza_C"/>
    <property type="match status" value="1"/>
</dbReference>
<evidence type="ECO:0000256" key="9">
    <source>
        <dbReference type="ARBA" id="ARBA00023065"/>
    </source>
</evidence>
<dbReference type="InterPro" id="IPR040716">
    <property type="entry name" value="Wza_C"/>
</dbReference>
<dbReference type="Gene3D" id="3.30.1950.10">
    <property type="entry name" value="wza like domain"/>
    <property type="match status" value="1"/>
</dbReference>
<evidence type="ECO:0000256" key="5">
    <source>
        <dbReference type="ARBA" id="ARBA00022597"/>
    </source>
</evidence>
<dbReference type="InterPro" id="IPR003715">
    <property type="entry name" value="Poly_export_N"/>
</dbReference>
<evidence type="ECO:0000256" key="1">
    <source>
        <dbReference type="ARBA" id="ARBA00004571"/>
    </source>
</evidence>
<evidence type="ECO:0000256" key="11">
    <source>
        <dbReference type="ARBA" id="ARBA00023136"/>
    </source>
</evidence>
<keyword evidence="6" id="KW-0812">Transmembrane</keyword>
<evidence type="ECO:0000256" key="12">
    <source>
        <dbReference type="ARBA" id="ARBA00023139"/>
    </source>
</evidence>
<evidence type="ECO:0000313" key="18">
    <source>
        <dbReference type="EMBL" id="AWI81677.1"/>
    </source>
</evidence>
<keyword evidence="10" id="KW-0626">Porin</keyword>
<dbReference type="PANTHER" id="PTHR33619">
    <property type="entry name" value="POLYSACCHARIDE EXPORT PROTEIN GFCE-RELATED"/>
    <property type="match status" value="1"/>
</dbReference>
<name>A0A2U8H6U4_9RHOO</name>
<evidence type="ECO:0000259" key="15">
    <source>
        <dbReference type="Pfam" id="PF02563"/>
    </source>
</evidence>
<keyword evidence="3" id="KW-0813">Transport</keyword>
<evidence type="ECO:0000256" key="3">
    <source>
        <dbReference type="ARBA" id="ARBA00022448"/>
    </source>
</evidence>
<feature type="domain" description="SLBB" evidence="17">
    <location>
        <begin position="273"/>
        <end position="354"/>
    </location>
</feature>
<evidence type="ECO:0000256" key="13">
    <source>
        <dbReference type="ARBA" id="ARBA00023237"/>
    </source>
</evidence>
<evidence type="ECO:0000313" key="19">
    <source>
        <dbReference type="Proteomes" id="UP000244902"/>
    </source>
</evidence>
<keyword evidence="14" id="KW-0449">Lipoprotein</keyword>
<organism evidence="18 19">
    <name type="scientific">Parazoarcus communis</name>
    <dbReference type="NCBI Taxonomy" id="41977"/>
    <lineage>
        <taxon>Bacteria</taxon>
        <taxon>Pseudomonadati</taxon>
        <taxon>Pseudomonadota</taxon>
        <taxon>Betaproteobacteria</taxon>
        <taxon>Rhodocyclales</taxon>
        <taxon>Zoogloeaceae</taxon>
        <taxon>Parazoarcus</taxon>
    </lineage>
</organism>
<keyword evidence="12" id="KW-0564">Palmitate</keyword>
<evidence type="ECO:0000256" key="2">
    <source>
        <dbReference type="ARBA" id="ARBA00009450"/>
    </source>
</evidence>
<dbReference type="AlphaFoldDB" id="A0A2U8H6U4"/>
<keyword evidence="5 18" id="KW-0762">Sugar transport</keyword>
<keyword evidence="8" id="KW-0625">Polysaccharide transport</keyword>
<dbReference type="PANTHER" id="PTHR33619:SF3">
    <property type="entry name" value="POLYSACCHARIDE EXPORT PROTEIN GFCE-RELATED"/>
    <property type="match status" value="1"/>
</dbReference>
<comment type="subcellular location">
    <subcellularLocation>
        <location evidence="1">Cell outer membrane</location>
        <topology evidence="1">Multi-pass membrane protein</topology>
    </subcellularLocation>
</comment>
<evidence type="ECO:0000259" key="16">
    <source>
        <dbReference type="Pfam" id="PF18412"/>
    </source>
</evidence>
<dbReference type="Gene3D" id="3.10.560.10">
    <property type="entry name" value="Outer membrane lipoprotein wza domain like"/>
    <property type="match status" value="2"/>
</dbReference>
<keyword evidence="7" id="KW-0732">Signal</keyword>
<accession>A0A2U8H6U4</accession>
<gene>
    <name evidence="18" type="ORF">CEW87_21345</name>
</gene>
<keyword evidence="11" id="KW-0472">Membrane</keyword>
<dbReference type="GO" id="GO:0006811">
    <property type="term" value="P:monoatomic ion transport"/>
    <property type="evidence" value="ECO:0007669"/>
    <property type="project" value="UniProtKB-KW"/>
</dbReference>
<dbReference type="NCBIfam" id="NF011658">
    <property type="entry name" value="PRK15078.1"/>
    <property type="match status" value="1"/>
</dbReference>
<keyword evidence="4" id="KW-1134">Transmembrane beta strand</keyword>